<protein>
    <recommendedName>
        <fullName evidence="3">Bacterial Ig-like domain-containing protein</fullName>
    </recommendedName>
</protein>
<feature type="domain" description="Bacterial Ig-like" evidence="3">
    <location>
        <begin position="265"/>
        <end position="325"/>
    </location>
</feature>
<gene>
    <name evidence="4" type="ORF">US90_C0015G0007</name>
</gene>
<reference evidence="4 5" key="1">
    <citation type="journal article" date="2015" name="Nature">
        <title>rRNA introns, odd ribosomes, and small enigmatic genomes across a large radiation of phyla.</title>
        <authorList>
            <person name="Brown C.T."/>
            <person name="Hug L.A."/>
            <person name="Thomas B.C."/>
            <person name="Sharon I."/>
            <person name="Castelle C.J."/>
            <person name="Singh A."/>
            <person name="Wilkins M.J."/>
            <person name="Williams K.H."/>
            <person name="Banfield J.F."/>
        </authorList>
    </citation>
    <scope>NUCLEOTIDE SEQUENCE [LARGE SCALE GENOMIC DNA]</scope>
</reference>
<evidence type="ECO:0000256" key="2">
    <source>
        <dbReference type="SAM" id="Phobius"/>
    </source>
</evidence>
<evidence type="ECO:0000313" key="5">
    <source>
        <dbReference type="Proteomes" id="UP000034406"/>
    </source>
</evidence>
<keyword evidence="2" id="KW-1133">Transmembrane helix</keyword>
<dbReference type="Pfam" id="PF19077">
    <property type="entry name" value="Big_13"/>
    <property type="match status" value="1"/>
</dbReference>
<proteinExistence type="predicted"/>
<accession>A0A0G0M787</accession>
<keyword evidence="2" id="KW-0472">Membrane</keyword>
<sequence>MKKEKRIPTILGLIILLISIVAGIYLTKSPVNLGSRASGECQPLDPQISNITNKSFAVSFLTTADCTVNLNLNNLLISDSQNEASKAHYFQIDNLKENTQYVFEIISGGKTYKSSNYSLKTGKSPKSNFPTSNLAWGKVFTPDNKPAQNAIVFLSIDNSQPLSTRVNDRGYWNISLANSFNLSLDDWFVPPSDSYEQIIVFYQDGSTTVLNWNTSRNNPVPDIIIGQNEFSNSDTSAQGQIPILDDSTSSIDLTINNPSEGETLTTQKPDFFGTAPLGSNVSIKVESDEVFSDQITPQTDGSWNWSPPQNLEPGVHTVTLTATDPQTGLVETIVRKFTVLAADNDQPAFSASLSAIQATSTPKPTIKPLITTALPTSTPKPTATLAPTQIDQPTPEPTMPVSGNPTPTILLTVFGVMLTIFALGIIR</sequence>
<dbReference type="Gene3D" id="2.60.40.10">
    <property type="entry name" value="Immunoglobulins"/>
    <property type="match status" value="1"/>
</dbReference>
<evidence type="ECO:0000256" key="1">
    <source>
        <dbReference type="SAM" id="MobiDB-lite"/>
    </source>
</evidence>
<dbReference type="InterPro" id="IPR044016">
    <property type="entry name" value="Big_13"/>
</dbReference>
<dbReference type="InterPro" id="IPR013783">
    <property type="entry name" value="Ig-like_fold"/>
</dbReference>
<dbReference type="Proteomes" id="UP000034406">
    <property type="component" value="Unassembled WGS sequence"/>
</dbReference>
<dbReference type="STRING" id="1618490.US90_C0015G0007"/>
<feature type="compositionally biased region" description="Polar residues" evidence="1">
    <location>
        <begin position="373"/>
        <end position="392"/>
    </location>
</feature>
<evidence type="ECO:0000313" key="4">
    <source>
        <dbReference type="EMBL" id="KKQ69564.1"/>
    </source>
</evidence>
<keyword evidence="2" id="KW-0812">Transmembrane</keyword>
<dbReference type="EMBL" id="LBUT01000015">
    <property type="protein sequence ID" value="KKQ69564.1"/>
    <property type="molecule type" value="Genomic_DNA"/>
</dbReference>
<evidence type="ECO:0000259" key="3">
    <source>
        <dbReference type="Pfam" id="PF19077"/>
    </source>
</evidence>
<feature type="region of interest" description="Disordered" evidence="1">
    <location>
        <begin position="371"/>
        <end position="402"/>
    </location>
</feature>
<name>A0A0G0M787_9BACT</name>
<dbReference type="AlphaFoldDB" id="A0A0G0M787"/>
<organism evidence="4 5">
    <name type="scientific">Candidatus Shapirobacteria bacterium GW2011_GWE2_38_30</name>
    <dbReference type="NCBI Taxonomy" id="1618490"/>
    <lineage>
        <taxon>Bacteria</taxon>
        <taxon>Candidatus Shapironibacteriota</taxon>
    </lineage>
</organism>
<feature type="transmembrane region" description="Helical" evidence="2">
    <location>
        <begin position="7"/>
        <end position="26"/>
    </location>
</feature>
<comment type="caution">
    <text evidence="4">The sequence shown here is derived from an EMBL/GenBank/DDBJ whole genome shotgun (WGS) entry which is preliminary data.</text>
</comment>
<feature type="transmembrane region" description="Helical" evidence="2">
    <location>
        <begin position="408"/>
        <end position="426"/>
    </location>
</feature>